<evidence type="ECO:0000256" key="1">
    <source>
        <dbReference type="SAM" id="Phobius"/>
    </source>
</evidence>
<evidence type="ECO:0000313" key="7">
    <source>
        <dbReference type="WBParaSite" id="BXY_0196300.1"/>
    </source>
</evidence>
<feature type="signal peptide" evidence="2">
    <location>
        <begin position="1"/>
        <end position="19"/>
    </location>
</feature>
<dbReference type="Proteomes" id="UP000659654">
    <property type="component" value="Unassembled WGS sequence"/>
</dbReference>
<evidence type="ECO:0000313" key="5">
    <source>
        <dbReference type="Proteomes" id="UP000095284"/>
    </source>
</evidence>
<organism evidence="5 7">
    <name type="scientific">Bursaphelenchus xylophilus</name>
    <name type="common">Pinewood nematode worm</name>
    <name type="synonym">Aphelenchoides xylophilus</name>
    <dbReference type="NCBI Taxonomy" id="6326"/>
    <lineage>
        <taxon>Eukaryota</taxon>
        <taxon>Metazoa</taxon>
        <taxon>Ecdysozoa</taxon>
        <taxon>Nematoda</taxon>
        <taxon>Chromadorea</taxon>
        <taxon>Rhabditida</taxon>
        <taxon>Tylenchina</taxon>
        <taxon>Tylenchomorpha</taxon>
        <taxon>Aphelenchoidea</taxon>
        <taxon>Aphelenchoididae</taxon>
        <taxon>Bursaphelenchus</taxon>
    </lineage>
</organism>
<protein>
    <submittedName>
        <fullName evidence="3">(pine wood nematode) hypothetical protein</fullName>
    </submittedName>
</protein>
<proteinExistence type="predicted"/>
<gene>
    <name evidence="3" type="ORF">BXYJ_LOCUS12838</name>
</gene>
<sequence length="378" mass="43420">MKSFWSISASFLLFQAVHAVLVYEKQIDEFTKLILTQNDKCKDQSQLHDGMLDFVDIDIAKSRLFFTEGNHCVQHNFSDFDPPQLRISRTIEFYTSRTIYTVAWKNDDTFTYLSNLGGGKITVPTNPELRHALIHRNALFLNDSRALYLGEELGDVNCVDSATGQLARECDLDMILPQGEEKTRNCLKDGPCYLLDDFFVVRNPDGFNIVYMSMDFQNKTSLDIVVLYHNGHFYVTSKLYECHKVTVNLMGVMQIPLKFEDKMDQGEKLVFEKVHETLNMFDRIGDAFLGVYNQIGLVNKYGHVRWQFFIFFVVEVMMLCGLVLLCLALNTSTDAWKLLAFPFVMGYRGLVNFIHARKVSASAALRTEAFTNEQTEDK</sequence>
<name>A0A1I7RMM8_BURXY</name>
<evidence type="ECO:0000313" key="3">
    <source>
        <dbReference type="EMBL" id="CAD5232747.1"/>
    </source>
</evidence>
<dbReference type="EMBL" id="CAJFCV020000005">
    <property type="protein sequence ID" value="CAG9125659.1"/>
    <property type="molecule type" value="Genomic_DNA"/>
</dbReference>
<reference evidence="7" key="1">
    <citation type="submission" date="2016-11" db="UniProtKB">
        <authorList>
            <consortium name="WormBaseParasite"/>
        </authorList>
    </citation>
    <scope>IDENTIFICATION</scope>
</reference>
<reference evidence="4" key="2">
    <citation type="submission" date="2020-08" db="EMBL/GenBank/DDBJ databases">
        <authorList>
            <person name="Kikuchi T."/>
        </authorList>
    </citation>
    <scope>NUCLEOTIDE SEQUENCE</scope>
    <source>
        <strain evidence="3">Ka4C1</strain>
    </source>
</reference>
<dbReference type="Proteomes" id="UP000582659">
    <property type="component" value="Unassembled WGS sequence"/>
</dbReference>
<evidence type="ECO:0000256" key="2">
    <source>
        <dbReference type="SAM" id="SignalP"/>
    </source>
</evidence>
<dbReference type="AlphaFoldDB" id="A0A1I7RMM8"/>
<accession>A0A1I7RMM8</accession>
<dbReference type="Proteomes" id="UP000095284">
    <property type="component" value="Unplaced"/>
</dbReference>
<keyword evidence="1" id="KW-1133">Transmembrane helix</keyword>
<feature type="transmembrane region" description="Helical" evidence="1">
    <location>
        <begin position="306"/>
        <end position="329"/>
    </location>
</feature>
<dbReference type="WBParaSite" id="BXY_0196300.1">
    <property type="protein sequence ID" value="BXY_0196300.1"/>
    <property type="gene ID" value="BXY_0196300"/>
</dbReference>
<evidence type="ECO:0000313" key="4">
    <source>
        <dbReference type="EMBL" id="CAG9125659.1"/>
    </source>
</evidence>
<keyword evidence="6" id="KW-1185">Reference proteome</keyword>
<keyword evidence="1" id="KW-0812">Transmembrane</keyword>
<keyword evidence="1" id="KW-0472">Membrane</keyword>
<keyword evidence="2" id="KW-0732">Signal</keyword>
<evidence type="ECO:0000313" key="6">
    <source>
        <dbReference type="Proteomes" id="UP000659654"/>
    </source>
</evidence>
<feature type="chain" id="PRO_5035359169" evidence="2">
    <location>
        <begin position="20"/>
        <end position="378"/>
    </location>
</feature>
<dbReference type="EMBL" id="CAJFDI010000005">
    <property type="protein sequence ID" value="CAD5232747.1"/>
    <property type="molecule type" value="Genomic_DNA"/>
</dbReference>